<dbReference type="InterPro" id="IPR000843">
    <property type="entry name" value="HTH_LacI"/>
</dbReference>
<dbReference type="CDD" id="cd06288">
    <property type="entry name" value="PBP1_sucrose_transcription_regulator"/>
    <property type="match status" value="1"/>
</dbReference>
<proteinExistence type="predicted"/>
<feature type="domain" description="HTH lacI-type" evidence="5">
    <location>
        <begin position="4"/>
        <end position="60"/>
    </location>
</feature>
<keyword evidence="1" id="KW-0678">Repressor</keyword>
<sequence>MGKVTMRDVADRARVSVSTVSLVLNGRDAGRVKPELCERVRRAAEELSYAPDLLARGLRTNQTHTVGLLSDRVASTPFAGRMLAGAQRTMWEHDRLLLLVDCAGDADVEKAAVGTLVQRNVDAMIYASMYHRVIDLPDVPADLPLVVLDARPAVDAGVAWVVPDEEGGARAAITELLDAGHTRIGYLTDEADVPAVHLRLASVRATLAEAGLEPLVSSTPDSNAAEGRTAAARLLALPDPPTALFCYNDRMAMGAYRAAREFGLRIPDDLSVVGFDDQEHVADGLAPGLTTVALPHYEMGVWAAERVLDLLSGKQIDDAQHRMPCPIVRRESVAAPRGAR</sequence>
<protein>
    <submittedName>
        <fullName evidence="6">LacI family DNA-binding transcriptional regulator</fullName>
    </submittedName>
</protein>
<dbReference type="PROSITE" id="PS50932">
    <property type="entry name" value="HTH_LACI_2"/>
    <property type="match status" value="1"/>
</dbReference>
<dbReference type="EMBL" id="JBHTEY010000004">
    <property type="protein sequence ID" value="MFC7615121.1"/>
    <property type="molecule type" value="Genomic_DNA"/>
</dbReference>
<dbReference type="SMART" id="SM00354">
    <property type="entry name" value="HTH_LACI"/>
    <property type="match status" value="1"/>
</dbReference>
<keyword evidence="4" id="KW-0804">Transcription</keyword>
<evidence type="ECO:0000256" key="2">
    <source>
        <dbReference type="ARBA" id="ARBA00023015"/>
    </source>
</evidence>
<keyword evidence="7" id="KW-1185">Reference proteome</keyword>
<dbReference type="SUPFAM" id="SSF47413">
    <property type="entry name" value="lambda repressor-like DNA-binding domains"/>
    <property type="match status" value="1"/>
</dbReference>
<evidence type="ECO:0000313" key="7">
    <source>
        <dbReference type="Proteomes" id="UP001596512"/>
    </source>
</evidence>
<evidence type="ECO:0000259" key="5">
    <source>
        <dbReference type="PROSITE" id="PS50932"/>
    </source>
</evidence>
<dbReference type="PROSITE" id="PS00356">
    <property type="entry name" value="HTH_LACI_1"/>
    <property type="match status" value="1"/>
</dbReference>
<dbReference type="PANTHER" id="PTHR30146">
    <property type="entry name" value="LACI-RELATED TRANSCRIPTIONAL REPRESSOR"/>
    <property type="match status" value="1"/>
</dbReference>
<evidence type="ECO:0000256" key="3">
    <source>
        <dbReference type="ARBA" id="ARBA00023125"/>
    </source>
</evidence>
<dbReference type="Gene3D" id="3.40.50.2300">
    <property type="match status" value="2"/>
</dbReference>
<evidence type="ECO:0000256" key="4">
    <source>
        <dbReference type="ARBA" id="ARBA00023163"/>
    </source>
</evidence>
<dbReference type="InterPro" id="IPR028082">
    <property type="entry name" value="Peripla_BP_I"/>
</dbReference>
<dbReference type="Gene3D" id="1.10.260.40">
    <property type="entry name" value="lambda repressor-like DNA-binding domains"/>
    <property type="match status" value="1"/>
</dbReference>
<dbReference type="Proteomes" id="UP001596512">
    <property type="component" value="Unassembled WGS sequence"/>
</dbReference>
<dbReference type="GO" id="GO:0003677">
    <property type="term" value="F:DNA binding"/>
    <property type="evidence" value="ECO:0007669"/>
    <property type="project" value="UniProtKB-KW"/>
</dbReference>
<dbReference type="Pfam" id="PF13377">
    <property type="entry name" value="Peripla_BP_3"/>
    <property type="match status" value="1"/>
</dbReference>
<dbReference type="InterPro" id="IPR046335">
    <property type="entry name" value="LacI/GalR-like_sensor"/>
</dbReference>
<dbReference type="InterPro" id="IPR010982">
    <property type="entry name" value="Lambda_DNA-bd_dom_sf"/>
</dbReference>
<evidence type="ECO:0000256" key="1">
    <source>
        <dbReference type="ARBA" id="ARBA00022491"/>
    </source>
</evidence>
<comment type="caution">
    <text evidence="6">The sequence shown here is derived from an EMBL/GenBank/DDBJ whole genome shotgun (WGS) entry which is preliminary data.</text>
</comment>
<gene>
    <name evidence="6" type="ORF">ACFQV2_18010</name>
</gene>
<reference evidence="7" key="1">
    <citation type="journal article" date="2019" name="Int. J. Syst. Evol. Microbiol.">
        <title>The Global Catalogue of Microorganisms (GCM) 10K type strain sequencing project: providing services to taxonomists for standard genome sequencing and annotation.</title>
        <authorList>
            <consortium name="The Broad Institute Genomics Platform"/>
            <consortium name="The Broad Institute Genome Sequencing Center for Infectious Disease"/>
            <person name="Wu L."/>
            <person name="Ma J."/>
        </authorList>
    </citation>
    <scope>NUCLEOTIDE SEQUENCE [LARGE SCALE GENOMIC DNA]</scope>
    <source>
        <strain evidence="7">JCM 17695</strain>
    </source>
</reference>
<dbReference type="CDD" id="cd01392">
    <property type="entry name" value="HTH_LacI"/>
    <property type="match status" value="1"/>
</dbReference>
<dbReference type="PANTHER" id="PTHR30146:SF148">
    <property type="entry name" value="HTH-TYPE TRANSCRIPTIONAL REPRESSOR PURR-RELATED"/>
    <property type="match status" value="1"/>
</dbReference>
<organism evidence="6 7">
    <name type="scientific">Actinokineospora soli</name>
    <dbReference type="NCBI Taxonomy" id="1048753"/>
    <lineage>
        <taxon>Bacteria</taxon>
        <taxon>Bacillati</taxon>
        <taxon>Actinomycetota</taxon>
        <taxon>Actinomycetes</taxon>
        <taxon>Pseudonocardiales</taxon>
        <taxon>Pseudonocardiaceae</taxon>
        <taxon>Actinokineospora</taxon>
    </lineage>
</organism>
<keyword evidence="2" id="KW-0805">Transcription regulation</keyword>
<dbReference type="SUPFAM" id="SSF53822">
    <property type="entry name" value="Periplasmic binding protein-like I"/>
    <property type="match status" value="1"/>
</dbReference>
<keyword evidence="3 6" id="KW-0238">DNA-binding</keyword>
<name>A0ABW2TNP4_9PSEU</name>
<evidence type="ECO:0000313" key="6">
    <source>
        <dbReference type="EMBL" id="MFC7615121.1"/>
    </source>
</evidence>
<accession>A0ABW2TNP4</accession>
<dbReference type="Pfam" id="PF00356">
    <property type="entry name" value="LacI"/>
    <property type="match status" value="1"/>
</dbReference>